<accession>X1VIP6</accession>
<dbReference type="EMBL" id="BARW01039189">
    <property type="protein sequence ID" value="GAJ18587.1"/>
    <property type="molecule type" value="Genomic_DNA"/>
</dbReference>
<feature type="domain" description="Antitoxin SocA-like Panacea" evidence="1">
    <location>
        <begin position="9"/>
        <end position="66"/>
    </location>
</feature>
<gene>
    <name evidence="2" type="ORF">S12H4_59803</name>
</gene>
<reference evidence="2" key="1">
    <citation type="journal article" date="2014" name="Front. Microbiol.">
        <title>High frequency of phylogenetically diverse reductive dehalogenase-homologous genes in deep subseafloor sedimentary metagenomes.</title>
        <authorList>
            <person name="Kawai M."/>
            <person name="Futagami T."/>
            <person name="Toyoda A."/>
            <person name="Takaki Y."/>
            <person name="Nishi S."/>
            <person name="Hori S."/>
            <person name="Arai W."/>
            <person name="Tsubouchi T."/>
            <person name="Morono Y."/>
            <person name="Uchiyama I."/>
            <person name="Ito T."/>
            <person name="Fujiyama A."/>
            <person name="Inagaki F."/>
            <person name="Takami H."/>
        </authorList>
    </citation>
    <scope>NUCLEOTIDE SEQUENCE</scope>
    <source>
        <strain evidence="2">Expedition CK06-06</strain>
    </source>
</reference>
<sequence length="103" mass="12103">MIKEGEIEKVESKYYEYPQTKYLPLRKANLSELKANEIKLVDDVLIRLSDMTAAQISEYSHNDVPWLTTEDGKVIEYESVFYRTPSYSVREYVEDIPRNFSPS</sequence>
<dbReference type="AlphaFoldDB" id="X1VIP6"/>
<organism evidence="2">
    <name type="scientific">marine sediment metagenome</name>
    <dbReference type="NCBI Taxonomy" id="412755"/>
    <lineage>
        <taxon>unclassified sequences</taxon>
        <taxon>metagenomes</taxon>
        <taxon>ecological metagenomes</taxon>
    </lineage>
</organism>
<dbReference type="Pfam" id="PF13274">
    <property type="entry name" value="SocA_Panacea"/>
    <property type="match status" value="1"/>
</dbReference>
<name>X1VIP6_9ZZZZ</name>
<protein>
    <recommendedName>
        <fullName evidence="1">Antitoxin SocA-like Panacea domain-containing protein</fullName>
    </recommendedName>
</protein>
<evidence type="ECO:0000313" key="2">
    <source>
        <dbReference type="EMBL" id="GAJ18587.1"/>
    </source>
</evidence>
<dbReference type="InterPro" id="IPR025272">
    <property type="entry name" value="SocA_Panacea"/>
</dbReference>
<evidence type="ECO:0000259" key="1">
    <source>
        <dbReference type="Pfam" id="PF13274"/>
    </source>
</evidence>
<proteinExistence type="predicted"/>
<comment type="caution">
    <text evidence="2">The sequence shown here is derived from an EMBL/GenBank/DDBJ whole genome shotgun (WGS) entry which is preliminary data.</text>
</comment>